<dbReference type="PANTHER" id="PTHR15140">
    <property type="entry name" value="TUBULIN-SPECIFIC CHAPERONE E"/>
    <property type="match status" value="1"/>
</dbReference>
<gene>
    <name evidence="2" type="ORF">V5N11_000283</name>
    <name evidence="1" type="ORF">V5N11_017810</name>
</gene>
<dbReference type="AlphaFoldDB" id="A0ABD1AXQ5"/>
<organism evidence="1 3">
    <name type="scientific">Cardamine amara subsp. amara</name>
    <dbReference type="NCBI Taxonomy" id="228776"/>
    <lineage>
        <taxon>Eukaryota</taxon>
        <taxon>Viridiplantae</taxon>
        <taxon>Streptophyta</taxon>
        <taxon>Embryophyta</taxon>
        <taxon>Tracheophyta</taxon>
        <taxon>Spermatophyta</taxon>
        <taxon>Magnoliopsida</taxon>
        <taxon>eudicotyledons</taxon>
        <taxon>Gunneridae</taxon>
        <taxon>Pentapetalae</taxon>
        <taxon>rosids</taxon>
        <taxon>malvids</taxon>
        <taxon>Brassicales</taxon>
        <taxon>Brassicaceae</taxon>
        <taxon>Cardamineae</taxon>
        <taxon>Cardamine</taxon>
    </lineage>
</organism>
<sequence>MPILEKLLRLNEVHLDSDSFCGSRMVCSGGGFPQLQKLELSGLEEWKEWIVEEGSMPLLHTLSIRNCGKLKEIPHGLRFITSFKELDIDTYHLEFKEKLSKGGEDFYQVQHIPLLKINYSG</sequence>
<evidence type="ECO:0000313" key="2">
    <source>
        <dbReference type="EMBL" id="KAL1214510.1"/>
    </source>
</evidence>
<name>A0ABD1AXQ5_CARAN</name>
<dbReference type="InterPro" id="IPR032675">
    <property type="entry name" value="LRR_dom_sf"/>
</dbReference>
<dbReference type="EMBL" id="JBANAX010000311">
    <property type="protein sequence ID" value="KAL1214510.1"/>
    <property type="molecule type" value="Genomic_DNA"/>
</dbReference>
<proteinExistence type="predicted"/>
<evidence type="ECO:0000313" key="3">
    <source>
        <dbReference type="Proteomes" id="UP001558713"/>
    </source>
</evidence>
<dbReference type="SUPFAM" id="SSF52058">
    <property type="entry name" value="L domain-like"/>
    <property type="match status" value="1"/>
</dbReference>
<reference evidence="1 3" key="1">
    <citation type="submission" date="2024-04" db="EMBL/GenBank/DDBJ databases">
        <title>Genome assembly C_amara_ONT_v2.</title>
        <authorList>
            <person name="Yant L."/>
            <person name="Moore C."/>
            <person name="Slenker M."/>
        </authorList>
    </citation>
    <scope>NUCLEOTIDE SEQUENCE [LARGE SCALE GENOMIC DNA]</scope>
    <source>
        <tissue evidence="1">Leaf</tissue>
    </source>
</reference>
<dbReference type="PANTHER" id="PTHR15140:SF37">
    <property type="entry name" value="UBIQUITIN-LIKE DOMAIN-CONTAINING PROTEIN"/>
    <property type="match status" value="1"/>
</dbReference>
<evidence type="ECO:0000313" key="1">
    <source>
        <dbReference type="EMBL" id="KAL1204490.1"/>
    </source>
</evidence>
<protein>
    <submittedName>
        <fullName evidence="1">Disease resistance protein</fullName>
    </submittedName>
</protein>
<keyword evidence="3" id="KW-1185">Reference proteome</keyword>
<dbReference type="EMBL" id="JBANAX010000535">
    <property type="protein sequence ID" value="KAL1204490.1"/>
    <property type="molecule type" value="Genomic_DNA"/>
</dbReference>
<comment type="caution">
    <text evidence="1">The sequence shown here is derived from an EMBL/GenBank/DDBJ whole genome shotgun (WGS) entry which is preliminary data.</text>
</comment>
<dbReference type="Gene3D" id="3.80.10.10">
    <property type="entry name" value="Ribonuclease Inhibitor"/>
    <property type="match status" value="1"/>
</dbReference>
<accession>A0ABD1AXQ5</accession>
<dbReference type="Proteomes" id="UP001558713">
    <property type="component" value="Unassembled WGS sequence"/>
</dbReference>